<evidence type="ECO:0000256" key="2">
    <source>
        <dbReference type="ARBA" id="ARBA00004123"/>
    </source>
</evidence>
<evidence type="ECO:0000256" key="1">
    <source>
        <dbReference type="ARBA" id="ARBA00001947"/>
    </source>
</evidence>
<dbReference type="PROSITE" id="PS50967">
    <property type="entry name" value="HRDC"/>
    <property type="match status" value="1"/>
</dbReference>
<dbReference type="CDD" id="cd18794">
    <property type="entry name" value="SF2_C_RecQ"/>
    <property type="match status" value="1"/>
</dbReference>
<feature type="region of interest" description="Disordered" evidence="23">
    <location>
        <begin position="341"/>
        <end position="388"/>
    </location>
</feature>
<dbReference type="EC" id="5.6.2.4" evidence="17"/>
<dbReference type="PROSITE" id="PS51192">
    <property type="entry name" value="HELICASE_ATP_BIND_1"/>
    <property type="match status" value="1"/>
</dbReference>
<name>A0A9P0L526_ACAOB</name>
<evidence type="ECO:0000256" key="21">
    <source>
        <dbReference type="ARBA" id="ARBA00076065"/>
    </source>
</evidence>
<keyword evidence="15" id="KW-0539">Nucleus</keyword>
<dbReference type="GO" id="GO:0016787">
    <property type="term" value="F:hydrolase activity"/>
    <property type="evidence" value="ECO:0007669"/>
    <property type="project" value="UniProtKB-KW"/>
</dbReference>
<dbReference type="InterPro" id="IPR032284">
    <property type="entry name" value="RecQ_Zn-bd"/>
</dbReference>
<feature type="domain" description="Helicase C-terminal" evidence="26">
    <location>
        <begin position="811"/>
        <end position="952"/>
    </location>
</feature>
<dbReference type="InterPro" id="IPR018982">
    <property type="entry name" value="RQC_domain"/>
</dbReference>
<keyword evidence="8" id="KW-0378">Hydrolase</keyword>
<dbReference type="GO" id="GO:0006260">
    <property type="term" value="P:DNA replication"/>
    <property type="evidence" value="ECO:0007669"/>
    <property type="project" value="UniProtKB-KW"/>
</dbReference>
<evidence type="ECO:0000256" key="19">
    <source>
        <dbReference type="ARBA" id="ARBA00049360"/>
    </source>
</evidence>
<evidence type="ECO:0000259" key="25">
    <source>
        <dbReference type="PROSITE" id="PS51192"/>
    </source>
</evidence>
<protein>
    <recommendedName>
        <fullName evidence="20">RecQ-like DNA helicase BLM</fullName>
        <ecNumber evidence="17">5.6.2.4</ecNumber>
    </recommendedName>
    <alternativeName>
        <fullName evidence="21">Bloom syndrome protein homolog</fullName>
    </alternativeName>
    <alternativeName>
        <fullName evidence="18">DNA 3'-5' helicase BLM</fullName>
    </alternativeName>
    <alternativeName>
        <fullName evidence="22">RecQ helicase homolog</fullName>
    </alternativeName>
</protein>
<dbReference type="Pfam" id="PF00270">
    <property type="entry name" value="DEAD"/>
    <property type="match status" value="1"/>
</dbReference>
<dbReference type="NCBIfam" id="TIGR00614">
    <property type="entry name" value="recQ_fam"/>
    <property type="match status" value="1"/>
</dbReference>
<keyword evidence="11" id="KW-0067">ATP-binding</keyword>
<dbReference type="InterPro" id="IPR010997">
    <property type="entry name" value="HRDC-like_sf"/>
</dbReference>
<evidence type="ECO:0000256" key="22">
    <source>
        <dbReference type="ARBA" id="ARBA00076271"/>
    </source>
</evidence>
<dbReference type="InterPro" id="IPR036390">
    <property type="entry name" value="WH_DNA-bd_sf"/>
</dbReference>
<dbReference type="GO" id="GO:0003677">
    <property type="term" value="F:DNA binding"/>
    <property type="evidence" value="ECO:0007669"/>
    <property type="project" value="UniProtKB-KW"/>
</dbReference>
<dbReference type="Pfam" id="PF00570">
    <property type="entry name" value="HRDC"/>
    <property type="match status" value="1"/>
</dbReference>
<keyword evidence="10" id="KW-0862">Zinc</keyword>
<dbReference type="InterPro" id="IPR036388">
    <property type="entry name" value="WH-like_DNA-bd_sf"/>
</dbReference>
<evidence type="ECO:0000256" key="10">
    <source>
        <dbReference type="ARBA" id="ARBA00022833"/>
    </source>
</evidence>
<dbReference type="SMART" id="SM00956">
    <property type="entry name" value="RQC"/>
    <property type="match status" value="1"/>
</dbReference>
<dbReference type="Pfam" id="PF00271">
    <property type="entry name" value="Helicase_C"/>
    <property type="match status" value="1"/>
</dbReference>
<dbReference type="PANTHER" id="PTHR13710">
    <property type="entry name" value="DNA HELICASE RECQ FAMILY MEMBER"/>
    <property type="match status" value="1"/>
</dbReference>
<dbReference type="GO" id="GO:0009378">
    <property type="term" value="F:four-way junction helicase activity"/>
    <property type="evidence" value="ECO:0007669"/>
    <property type="project" value="TreeGrafter"/>
</dbReference>
<feature type="region of interest" description="Disordered" evidence="23">
    <location>
        <begin position="401"/>
        <end position="432"/>
    </location>
</feature>
<dbReference type="SMART" id="SM00490">
    <property type="entry name" value="HELICc"/>
    <property type="match status" value="1"/>
</dbReference>
<dbReference type="Proteomes" id="UP001152888">
    <property type="component" value="Unassembled WGS sequence"/>
</dbReference>
<evidence type="ECO:0000256" key="11">
    <source>
        <dbReference type="ARBA" id="ARBA00022840"/>
    </source>
</evidence>
<dbReference type="SUPFAM" id="SSF52540">
    <property type="entry name" value="P-loop containing nucleoside triphosphate hydrolases"/>
    <property type="match status" value="1"/>
</dbReference>
<dbReference type="InterPro" id="IPR011545">
    <property type="entry name" value="DEAD/DEAH_box_helicase_dom"/>
</dbReference>
<dbReference type="InterPro" id="IPR002464">
    <property type="entry name" value="DNA/RNA_helicase_DEAH_CS"/>
</dbReference>
<keyword evidence="12" id="KW-0238">DNA-binding</keyword>
<feature type="domain" description="Helicase ATP-binding" evidence="25">
    <location>
        <begin position="606"/>
        <end position="781"/>
    </location>
</feature>
<evidence type="ECO:0000256" key="3">
    <source>
        <dbReference type="ARBA" id="ARBA00005446"/>
    </source>
</evidence>
<reference evidence="27" key="1">
    <citation type="submission" date="2022-03" db="EMBL/GenBank/DDBJ databases">
        <authorList>
            <person name="Sayadi A."/>
        </authorList>
    </citation>
    <scope>NUCLEOTIDE SEQUENCE</scope>
</reference>
<proteinExistence type="inferred from homology"/>
<dbReference type="InterPro" id="IPR004589">
    <property type="entry name" value="DNA_helicase_ATP-dep_RecQ"/>
</dbReference>
<evidence type="ECO:0000256" key="23">
    <source>
        <dbReference type="SAM" id="MobiDB-lite"/>
    </source>
</evidence>
<keyword evidence="28" id="KW-1185">Reference proteome</keyword>
<feature type="domain" description="HRDC" evidence="24">
    <location>
        <begin position="1173"/>
        <end position="1253"/>
    </location>
</feature>
<accession>A0A9P0L526</accession>
<feature type="region of interest" description="Disordered" evidence="23">
    <location>
        <begin position="104"/>
        <end position="131"/>
    </location>
</feature>
<dbReference type="Gene3D" id="1.10.150.80">
    <property type="entry name" value="HRDC domain"/>
    <property type="match status" value="1"/>
</dbReference>
<comment type="catalytic activity">
    <reaction evidence="16">
        <text>Couples ATP hydrolysis with the unwinding of duplex DNA by translocating in the 3'-5' direction.</text>
        <dbReference type="EC" id="5.6.2.4"/>
    </reaction>
</comment>
<dbReference type="GO" id="GO:0005524">
    <property type="term" value="F:ATP binding"/>
    <property type="evidence" value="ECO:0007669"/>
    <property type="project" value="UniProtKB-KW"/>
</dbReference>
<evidence type="ECO:0000313" key="28">
    <source>
        <dbReference type="Proteomes" id="UP001152888"/>
    </source>
</evidence>
<evidence type="ECO:0000313" key="27">
    <source>
        <dbReference type="EMBL" id="CAH1988577.1"/>
    </source>
</evidence>
<feature type="compositionally biased region" description="Basic residues" evidence="23">
    <location>
        <begin position="1285"/>
        <end position="1326"/>
    </location>
</feature>
<dbReference type="GO" id="GO:0005634">
    <property type="term" value="C:nucleus"/>
    <property type="evidence" value="ECO:0007669"/>
    <property type="project" value="UniProtKB-SubCell"/>
</dbReference>
<dbReference type="FunFam" id="3.40.50.300:FF:000537">
    <property type="entry name" value="Bloom syndrome RecQ-like helicase"/>
    <property type="match status" value="1"/>
</dbReference>
<dbReference type="GO" id="GO:0046872">
    <property type="term" value="F:metal ion binding"/>
    <property type="evidence" value="ECO:0007669"/>
    <property type="project" value="UniProtKB-KW"/>
</dbReference>
<dbReference type="PROSITE" id="PS51194">
    <property type="entry name" value="HELICASE_CTER"/>
    <property type="match status" value="1"/>
</dbReference>
<evidence type="ECO:0000259" key="24">
    <source>
        <dbReference type="PROSITE" id="PS50967"/>
    </source>
</evidence>
<dbReference type="EMBL" id="CAKOFQ010007047">
    <property type="protein sequence ID" value="CAH1988577.1"/>
    <property type="molecule type" value="Genomic_DNA"/>
</dbReference>
<feature type="compositionally biased region" description="Polar residues" evidence="23">
    <location>
        <begin position="353"/>
        <end position="367"/>
    </location>
</feature>
<dbReference type="GO" id="GO:0007131">
    <property type="term" value="P:reciprocal meiotic recombination"/>
    <property type="evidence" value="ECO:0007669"/>
    <property type="project" value="UniProtKB-ARBA"/>
</dbReference>
<dbReference type="PROSITE" id="PS00690">
    <property type="entry name" value="DEAH_ATP_HELICASE"/>
    <property type="match status" value="1"/>
</dbReference>
<evidence type="ECO:0000256" key="12">
    <source>
        <dbReference type="ARBA" id="ARBA00023125"/>
    </source>
</evidence>
<evidence type="ECO:0000256" key="4">
    <source>
        <dbReference type="ARBA" id="ARBA00022705"/>
    </source>
</evidence>
<feature type="region of interest" description="Disordered" evidence="23">
    <location>
        <begin position="186"/>
        <end position="220"/>
    </location>
</feature>
<dbReference type="InterPro" id="IPR002121">
    <property type="entry name" value="HRDC_dom"/>
</dbReference>
<evidence type="ECO:0000259" key="26">
    <source>
        <dbReference type="PROSITE" id="PS51194"/>
    </source>
</evidence>
<evidence type="ECO:0000256" key="18">
    <source>
        <dbReference type="ARBA" id="ARBA00044542"/>
    </source>
</evidence>
<evidence type="ECO:0000256" key="20">
    <source>
        <dbReference type="ARBA" id="ARBA00073450"/>
    </source>
</evidence>
<keyword evidence="4" id="KW-0235">DNA replication</keyword>
<evidence type="ECO:0000256" key="13">
    <source>
        <dbReference type="ARBA" id="ARBA00023204"/>
    </source>
</evidence>
<dbReference type="Gene3D" id="3.40.50.300">
    <property type="entry name" value="P-loop containing nucleotide triphosphate hydrolases"/>
    <property type="match status" value="2"/>
</dbReference>
<comment type="catalytic activity">
    <reaction evidence="19">
        <text>ATP + H2O = ADP + phosphate + H(+)</text>
        <dbReference type="Rhea" id="RHEA:13065"/>
        <dbReference type="ChEBI" id="CHEBI:15377"/>
        <dbReference type="ChEBI" id="CHEBI:15378"/>
        <dbReference type="ChEBI" id="CHEBI:30616"/>
        <dbReference type="ChEBI" id="CHEBI:43474"/>
        <dbReference type="ChEBI" id="CHEBI:456216"/>
    </reaction>
</comment>
<dbReference type="InterPro" id="IPR044876">
    <property type="entry name" value="HRDC_dom_sf"/>
</dbReference>
<keyword evidence="14" id="KW-0413">Isomerase</keyword>
<comment type="cofactor">
    <cofactor evidence="1">
        <name>Zn(2+)</name>
        <dbReference type="ChEBI" id="CHEBI:29105"/>
    </cofactor>
</comment>
<keyword evidence="6" id="KW-0547">Nucleotide-binding</keyword>
<comment type="caution">
    <text evidence="27">The sequence shown here is derived from an EMBL/GenBank/DDBJ whole genome shotgun (WGS) entry which is preliminary data.</text>
</comment>
<dbReference type="InterPro" id="IPR001650">
    <property type="entry name" value="Helicase_C-like"/>
</dbReference>
<dbReference type="Pfam" id="PF09382">
    <property type="entry name" value="RQC"/>
    <property type="match status" value="1"/>
</dbReference>
<evidence type="ECO:0000256" key="7">
    <source>
        <dbReference type="ARBA" id="ARBA00022763"/>
    </source>
</evidence>
<keyword evidence="9" id="KW-0347">Helicase</keyword>
<evidence type="ECO:0000256" key="8">
    <source>
        <dbReference type="ARBA" id="ARBA00022801"/>
    </source>
</evidence>
<dbReference type="SUPFAM" id="SSF47819">
    <property type="entry name" value="HRDC-like"/>
    <property type="match status" value="1"/>
</dbReference>
<feature type="compositionally biased region" description="Polar residues" evidence="23">
    <location>
        <begin position="104"/>
        <end position="127"/>
    </location>
</feature>
<sequence>MVIMENADDDAFASLPIATKKFQFKKVEKSSSLASKSNTTSPFFKKIQQKSSERDKVYTLPRNVIPNNFEADPLKEKLENLFNDEEAPESHKKSKARISNSQKISIGHNTFKKSSTPNSYTNSTLKESTNEKVAQLCGTSSGIETISNKLSNKIPVKRFTPLKKDSNEMKSQVAPIFNFHKAKKKDSVDDKPCFPTSISSSSHSSKSRLQDSKNTPESCTKNASKFHFKKKTVVGVPKESLVDLFCDSQSFTDSRTTNYDTGVTFSVEETNEVKSPVVCSSTSNKFKDNDPEKVKHICDNVKIINIEDNRHVSSSSAKLKDTRQDTELFDLSEKDKQKKLVFKKGSSSSGSSTPDLSPVKSSLNKKQVSPKISKPLLHQEDGSSSADTTTIKPKKFVFKKLTSSSGCSTPSLSLSPKKSSLNKKEESPKSNKYLHKSVNFVKHDSHISISSDDFDDTPVKSTKTTNVSKKVLLDDEVQFISQSLQTTQADYMDDEEFERLFGEGSKPTEPQASNIPADDFDLSDINWSEKIDTPVKESDILADISDVNWSEDIFAQESYTPPDAFKDRVDDAAEFKGHYHFSDTMDEVLHQKFGLREFRPQQREIINACLNRHDCFVLMPTGGGKSLCYQLPAVLSEGVTIVISPLRALISDQVDKLNALDICSAHLCSDVSREDSTMVFSKLHCREPLIKLLYLTPEKINASMAVADLLKSLYQRGKLARVVIDEAHCLSQWGHDFRPDYKQLYKLREQFRDVPIMCLTATATKHVETDVINTLKLTKVKRFIMSFNRPNIKYQVIPKTGKFATAEIIKLIRSKFYKKSGIIYCLARNDCDTIAEQLNRQGIMTRPYHAGMNDKIREAIQREWMQDRFYVIVATIAFGMGIDKPDVRFVIHNSIPKSVEAFYQESGRAGRDGEISYSYLFYNYTDVLRLQKIMQMEKANRKTMDGHNNNLRQMVSFAENVVDCRRHLQLLHLGENFDRNICIRNKGTTCDNCENINRYKEVDVTKEARELGTLVKDLSVRDVTMIQIADTYKGSKAKLIVDRRYDKHKFYGAGSSMDRTDIHRILKDLMIKNIFRDHLTYTGDFPVVYIKPGSKFDALFFPNFKLTLAVSKGRDHCANYKPSPADISYSELDGIEESLPAPLSLDSPGPSRAPVANVAKKGVATKYTKQQIEKLKVQCHEELLEECRRLALERNVTLSSIMNLSAIKTMSDVLPKTQQEMLKIQHVTAANYKKFGDFFLTITKKFRDQVDKLQEKQQSENLANTSLANDDDFWCSSQSSYGGGVKRKSTGCYKRGGKKFKGGGRKKWRTPKKKASPKSGKSKSTKKYSAPKQGGGGGSGLGLMPVLHIK</sequence>
<feature type="compositionally biased region" description="Low complexity" evidence="23">
    <location>
        <begin position="401"/>
        <end position="419"/>
    </location>
</feature>
<evidence type="ECO:0000256" key="6">
    <source>
        <dbReference type="ARBA" id="ARBA00022741"/>
    </source>
</evidence>
<evidence type="ECO:0000256" key="15">
    <source>
        <dbReference type="ARBA" id="ARBA00023242"/>
    </source>
</evidence>
<dbReference type="GO" id="GO:0043138">
    <property type="term" value="F:3'-5' DNA helicase activity"/>
    <property type="evidence" value="ECO:0007669"/>
    <property type="project" value="UniProtKB-EC"/>
</dbReference>
<dbReference type="InterPro" id="IPR014001">
    <property type="entry name" value="Helicase_ATP-bd"/>
</dbReference>
<evidence type="ECO:0000256" key="16">
    <source>
        <dbReference type="ARBA" id="ARBA00034617"/>
    </source>
</evidence>
<keyword evidence="5" id="KW-0479">Metal-binding</keyword>
<dbReference type="PANTHER" id="PTHR13710:SF153">
    <property type="entry name" value="RECQ-LIKE DNA HELICASE BLM"/>
    <property type="match status" value="1"/>
</dbReference>
<dbReference type="FunFam" id="3.40.50.300:FF:000340">
    <property type="entry name" value="Bloom syndrome, RecQ helicase"/>
    <property type="match status" value="1"/>
</dbReference>
<keyword evidence="13" id="KW-0234">DNA repair</keyword>
<dbReference type="OrthoDB" id="10261556at2759"/>
<comment type="similarity">
    <text evidence="3">Belongs to the helicase family. RecQ subfamily.</text>
</comment>
<dbReference type="GO" id="GO:0005694">
    <property type="term" value="C:chromosome"/>
    <property type="evidence" value="ECO:0007669"/>
    <property type="project" value="TreeGrafter"/>
</dbReference>
<dbReference type="GO" id="GO:0005737">
    <property type="term" value="C:cytoplasm"/>
    <property type="evidence" value="ECO:0007669"/>
    <property type="project" value="TreeGrafter"/>
</dbReference>
<comment type="subcellular location">
    <subcellularLocation>
        <location evidence="2">Nucleus</location>
    </subcellularLocation>
</comment>
<evidence type="ECO:0000256" key="17">
    <source>
        <dbReference type="ARBA" id="ARBA00034808"/>
    </source>
</evidence>
<evidence type="ECO:0000256" key="14">
    <source>
        <dbReference type="ARBA" id="ARBA00023235"/>
    </source>
</evidence>
<keyword evidence="7" id="KW-0227">DNA damage</keyword>
<dbReference type="Pfam" id="PF16124">
    <property type="entry name" value="RecQ_Zn_bind"/>
    <property type="match status" value="1"/>
</dbReference>
<feature type="region of interest" description="Disordered" evidence="23">
    <location>
        <begin position="1281"/>
        <end position="1350"/>
    </location>
</feature>
<dbReference type="Gene3D" id="1.10.10.10">
    <property type="entry name" value="Winged helix-like DNA-binding domain superfamily/Winged helix DNA-binding domain"/>
    <property type="match status" value="1"/>
</dbReference>
<evidence type="ECO:0000256" key="5">
    <source>
        <dbReference type="ARBA" id="ARBA00022723"/>
    </source>
</evidence>
<dbReference type="InterPro" id="IPR027417">
    <property type="entry name" value="P-loop_NTPase"/>
</dbReference>
<organism evidence="27 28">
    <name type="scientific">Acanthoscelides obtectus</name>
    <name type="common">Bean weevil</name>
    <name type="synonym">Bruchus obtectus</name>
    <dbReference type="NCBI Taxonomy" id="200917"/>
    <lineage>
        <taxon>Eukaryota</taxon>
        <taxon>Metazoa</taxon>
        <taxon>Ecdysozoa</taxon>
        <taxon>Arthropoda</taxon>
        <taxon>Hexapoda</taxon>
        <taxon>Insecta</taxon>
        <taxon>Pterygota</taxon>
        <taxon>Neoptera</taxon>
        <taxon>Endopterygota</taxon>
        <taxon>Coleoptera</taxon>
        <taxon>Polyphaga</taxon>
        <taxon>Cucujiformia</taxon>
        <taxon>Chrysomeloidea</taxon>
        <taxon>Chrysomelidae</taxon>
        <taxon>Bruchinae</taxon>
        <taxon>Bruchini</taxon>
        <taxon>Acanthoscelides</taxon>
    </lineage>
</organism>
<evidence type="ECO:0000256" key="9">
    <source>
        <dbReference type="ARBA" id="ARBA00022806"/>
    </source>
</evidence>
<dbReference type="GO" id="GO:0000724">
    <property type="term" value="P:double-strand break repair via homologous recombination"/>
    <property type="evidence" value="ECO:0007669"/>
    <property type="project" value="TreeGrafter"/>
</dbReference>
<dbReference type="CDD" id="cd17920">
    <property type="entry name" value="DEXHc_RecQ"/>
    <property type="match status" value="1"/>
</dbReference>
<gene>
    <name evidence="27" type="ORF">ACAOBT_LOCUS18554</name>
</gene>
<dbReference type="SMART" id="SM00487">
    <property type="entry name" value="DEXDc"/>
    <property type="match status" value="1"/>
</dbReference>
<dbReference type="SUPFAM" id="SSF46785">
    <property type="entry name" value="Winged helix' DNA-binding domain"/>
    <property type="match status" value="1"/>
</dbReference>